<gene>
    <name evidence="5" type="ORF">S01H4_52109</name>
</gene>
<evidence type="ECO:0000256" key="2">
    <source>
        <dbReference type="ARBA" id="ARBA00023082"/>
    </source>
</evidence>
<dbReference type="PANTHER" id="PTHR43133">
    <property type="entry name" value="RNA POLYMERASE ECF-TYPE SIGMA FACTO"/>
    <property type="match status" value="1"/>
</dbReference>
<dbReference type="GO" id="GO:0016987">
    <property type="term" value="F:sigma factor activity"/>
    <property type="evidence" value="ECO:0007669"/>
    <property type="project" value="UniProtKB-KW"/>
</dbReference>
<accession>X1DZ63</accession>
<dbReference type="AlphaFoldDB" id="X1DZ63"/>
<keyword evidence="1" id="KW-0805">Transcription regulation</keyword>
<keyword evidence="2" id="KW-0731">Sigma factor</keyword>
<feature type="non-terminal residue" evidence="5">
    <location>
        <position position="122"/>
    </location>
</feature>
<dbReference type="Pfam" id="PF04542">
    <property type="entry name" value="Sigma70_r2"/>
    <property type="match status" value="1"/>
</dbReference>
<organism evidence="5">
    <name type="scientific">marine sediment metagenome</name>
    <dbReference type="NCBI Taxonomy" id="412755"/>
    <lineage>
        <taxon>unclassified sequences</taxon>
        <taxon>metagenomes</taxon>
        <taxon>ecological metagenomes</taxon>
    </lineage>
</organism>
<sequence length="122" mass="13830">MKNTHGKEQVAVLNGTTKQRESNMANLEATMTRHYSSVYHLALSILDDPHEAEDVAQETFIAASVKLEGFRGDSDVKTWLFSIAINRSRGNLRKRKTQRALNNILQSFQRLASYPRNPEKVA</sequence>
<proteinExistence type="predicted"/>
<dbReference type="InterPro" id="IPR007627">
    <property type="entry name" value="RNA_pol_sigma70_r2"/>
</dbReference>
<dbReference type="InterPro" id="IPR039425">
    <property type="entry name" value="RNA_pol_sigma-70-like"/>
</dbReference>
<dbReference type="EMBL" id="BART01029737">
    <property type="protein sequence ID" value="GAH10209.1"/>
    <property type="molecule type" value="Genomic_DNA"/>
</dbReference>
<reference evidence="5" key="1">
    <citation type="journal article" date="2014" name="Front. Microbiol.">
        <title>High frequency of phylogenetically diverse reductive dehalogenase-homologous genes in deep subseafloor sedimentary metagenomes.</title>
        <authorList>
            <person name="Kawai M."/>
            <person name="Futagami T."/>
            <person name="Toyoda A."/>
            <person name="Takaki Y."/>
            <person name="Nishi S."/>
            <person name="Hori S."/>
            <person name="Arai W."/>
            <person name="Tsubouchi T."/>
            <person name="Morono Y."/>
            <person name="Uchiyama I."/>
            <person name="Ito T."/>
            <person name="Fujiyama A."/>
            <person name="Inagaki F."/>
            <person name="Takami H."/>
        </authorList>
    </citation>
    <scope>NUCLEOTIDE SEQUENCE</scope>
    <source>
        <strain evidence="5">Expedition CK06-06</strain>
    </source>
</reference>
<evidence type="ECO:0000256" key="3">
    <source>
        <dbReference type="ARBA" id="ARBA00023163"/>
    </source>
</evidence>
<dbReference type="GO" id="GO:0006352">
    <property type="term" value="P:DNA-templated transcription initiation"/>
    <property type="evidence" value="ECO:0007669"/>
    <property type="project" value="InterPro"/>
</dbReference>
<dbReference type="NCBIfam" id="TIGR02937">
    <property type="entry name" value="sigma70-ECF"/>
    <property type="match status" value="1"/>
</dbReference>
<name>X1DZ63_9ZZZZ</name>
<evidence type="ECO:0000256" key="1">
    <source>
        <dbReference type="ARBA" id="ARBA00023015"/>
    </source>
</evidence>
<protein>
    <recommendedName>
        <fullName evidence="4">RNA polymerase sigma-70 region 2 domain-containing protein</fullName>
    </recommendedName>
</protein>
<dbReference type="PANTHER" id="PTHR43133:SF51">
    <property type="entry name" value="RNA POLYMERASE SIGMA FACTOR"/>
    <property type="match status" value="1"/>
</dbReference>
<keyword evidence="3" id="KW-0804">Transcription</keyword>
<comment type="caution">
    <text evidence="5">The sequence shown here is derived from an EMBL/GenBank/DDBJ whole genome shotgun (WGS) entry which is preliminary data.</text>
</comment>
<dbReference type="InterPro" id="IPR014284">
    <property type="entry name" value="RNA_pol_sigma-70_dom"/>
</dbReference>
<dbReference type="SUPFAM" id="SSF88946">
    <property type="entry name" value="Sigma2 domain of RNA polymerase sigma factors"/>
    <property type="match status" value="1"/>
</dbReference>
<dbReference type="InterPro" id="IPR013325">
    <property type="entry name" value="RNA_pol_sigma_r2"/>
</dbReference>
<evidence type="ECO:0000313" key="5">
    <source>
        <dbReference type="EMBL" id="GAH10209.1"/>
    </source>
</evidence>
<feature type="domain" description="RNA polymerase sigma-70 region 2" evidence="4">
    <location>
        <begin position="32"/>
        <end position="96"/>
    </location>
</feature>
<dbReference type="Gene3D" id="1.10.1740.10">
    <property type="match status" value="1"/>
</dbReference>
<evidence type="ECO:0000259" key="4">
    <source>
        <dbReference type="Pfam" id="PF04542"/>
    </source>
</evidence>